<dbReference type="EMBL" id="MU394280">
    <property type="protein sequence ID" value="KAI6093988.1"/>
    <property type="molecule type" value="Genomic_DNA"/>
</dbReference>
<keyword evidence="2" id="KW-1185">Reference proteome</keyword>
<gene>
    <name evidence="1" type="ORF">F4821DRAFT_221876</name>
</gene>
<accession>A0ACC0DMS0</accession>
<organism evidence="1 2">
    <name type="scientific">Hypoxylon rubiginosum</name>
    <dbReference type="NCBI Taxonomy" id="110542"/>
    <lineage>
        <taxon>Eukaryota</taxon>
        <taxon>Fungi</taxon>
        <taxon>Dikarya</taxon>
        <taxon>Ascomycota</taxon>
        <taxon>Pezizomycotina</taxon>
        <taxon>Sordariomycetes</taxon>
        <taxon>Xylariomycetidae</taxon>
        <taxon>Xylariales</taxon>
        <taxon>Hypoxylaceae</taxon>
        <taxon>Hypoxylon</taxon>
    </lineage>
</organism>
<protein>
    <submittedName>
        <fullName evidence="1">Uncharacterized protein</fullName>
    </submittedName>
</protein>
<proteinExistence type="predicted"/>
<name>A0ACC0DMS0_9PEZI</name>
<evidence type="ECO:0000313" key="2">
    <source>
        <dbReference type="Proteomes" id="UP001497680"/>
    </source>
</evidence>
<comment type="caution">
    <text evidence="1">The sequence shown here is derived from an EMBL/GenBank/DDBJ whole genome shotgun (WGS) entry which is preliminary data.</text>
</comment>
<evidence type="ECO:0000313" key="1">
    <source>
        <dbReference type="EMBL" id="KAI6093988.1"/>
    </source>
</evidence>
<sequence>MDPGITIKSGQPDFSKDSAALQDLSDDVLKRFHQILTPIEAALLHYLRKASDQPYAFSHYLRKASDQHYRIKIRAMALGESPRETKTYIVVLAPNHLCVLINKFFSKSKVQDLCNPQPDDSPESKKHTPPSFKVLIYGRSISAKPAEDFEHFVSRLRNGIDVGAQTNCKPIVVTEKPEAEEAQDSALTLEGFRKRFKNIMPFATTEDHIIGDDELEKARENGGFANSKEESILDSKEVPLSSSETGTELSLDISDSEPEIDEADFTRAAEKRSDIRGRGEMRGRRTKTSQDVDLDAIVPPPLSSFRESPQMSSKRHRPKPTLQAYHELGSYSYEFEFGSIGEYFHVQASSQTENGFLGENVFQPNYELPSRSRDRGRQDRNSATAIEQAEPPPIRKGRRFLGED</sequence>
<dbReference type="Proteomes" id="UP001497680">
    <property type="component" value="Unassembled WGS sequence"/>
</dbReference>
<reference evidence="1 2" key="1">
    <citation type="journal article" date="2022" name="New Phytol.">
        <title>Ecological generalism drives hyperdiversity of secondary metabolite gene clusters in xylarialean endophytes.</title>
        <authorList>
            <person name="Franco M.E.E."/>
            <person name="Wisecaver J.H."/>
            <person name="Arnold A.E."/>
            <person name="Ju Y.M."/>
            <person name="Slot J.C."/>
            <person name="Ahrendt S."/>
            <person name="Moore L.P."/>
            <person name="Eastman K.E."/>
            <person name="Scott K."/>
            <person name="Konkel Z."/>
            <person name="Mondo S.J."/>
            <person name="Kuo A."/>
            <person name="Hayes R.D."/>
            <person name="Haridas S."/>
            <person name="Andreopoulos B."/>
            <person name="Riley R."/>
            <person name="LaButti K."/>
            <person name="Pangilinan J."/>
            <person name="Lipzen A."/>
            <person name="Amirebrahimi M."/>
            <person name="Yan J."/>
            <person name="Adam C."/>
            <person name="Keymanesh K."/>
            <person name="Ng V."/>
            <person name="Louie K."/>
            <person name="Northen T."/>
            <person name="Drula E."/>
            <person name="Henrissat B."/>
            <person name="Hsieh H.M."/>
            <person name="Youens-Clark K."/>
            <person name="Lutzoni F."/>
            <person name="Miadlikowska J."/>
            <person name="Eastwood D.C."/>
            <person name="Hamelin R.C."/>
            <person name="Grigoriev I.V."/>
            <person name="U'Ren J.M."/>
        </authorList>
    </citation>
    <scope>NUCLEOTIDE SEQUENCE [LARGE SCALE GENOMIC DNA]</scope>
    <source>
        <strain evidence="1 2">ER1909</strain>
    </source>
</reference>